<evidence type="ECO:0000256" key="1">
    <source>
        <dbReference type="SAM" id="MobiDB-lite"/>
    </source>
</evidence>
<gene>
    <name evidence="2" type="ORF">ACFQE6_05800</name>
</gene>
<dbReference type="AlphaFoldDB" id="A0ABD5SME1"/>
<organism evidence="2 3">
    <name type="scientific">Natrinema soli</name>
    <dbReference type="NCBI Taxonomy" id="1930624"/>
    <lineage>
        <taxon>Archaea</taxon>
        <taxon>Methanobacteriati</taxon>
        <taxon>Methanobacteriota</taxon>
        <taxon>Stenosarchaea group</taxon>
        <taxon>Halobacteria</taxon>
        <taxon>Halobacteriales</taxon>
        <taxon>Natrialbaceae</taxon>
        <taxon>Natrinema</taxon>
    </lineage>
</organism>
<dbReference type="Proteomes" id="UP001596383">
    <property type="component" value="Unassembled WGS sequence"/>
</dbReference>
<proteinExistence type="predicted"/>
<dbReference type="RefSeq" id="WP_273737619.1">
    <property type="nucleotide sequence ID" value="NZ_JAQIVI010000091.1"/>
</dbReference>
<evidence type="ECO:0008006" key="4">
    <source>
        <dbReference type="Google" id="ProtNLM"/>
    </source>
</evidence>
<dbReference type="EMBL" id="JBHSWV010000091">
    <property type="protein sequence ID" value="MFC6764561.1"/>
    <property type="molecule type" value="Genomic_DNA"/>
</dbReference>
<sequence>MDGIDWGPARESLEDGESYPECGYEFDHEEWDVRHISGPSLGED</sequence>
<comment type="caution">
    <text evidence="2">The sequence shown here is derived from an EMBL/GenBank/DDBJ whole genome shotgun (WGS) entry which is preliminary data.</text>
</comment>
<evidence type="ECO:0000313" key="2">
    <source>
        <dbReference type="EMBL" id="MFC6764561.1"/>
    </source>
</evidence>
<evidence type="ECO:0000313" key="3">
    <source>
        <dbReference type="Proteomes" id="UP001596383"/>
    </source>
</evidence>
<protein>
    <recommendedName>
        <fullName evidence="4">HNH endonuclease</fullName>
    </recommendedName>
</protein>
<keyword evidence="3" id="KW-1185">Reference proteome</keyword>
<feature type="region of interest" description="Disordered" evidence="1">
    <location>
        <begin position="1"/>
        <end position="22"/>
    </location>
</feature>
<name>A0ABD5SME1_9EURY</name>
<accession>A0ABD5SME1</accession>
<reference evidence="2 3" key="1">
    <citation type="journal article" date="2019" name="Int. J. Syst. Evol. Microbiol.">
        <title>The Global Catalogue of Microorganisms (GCM) 10K type strain sequencing project: providing services to taxonomists for standard genome sequencing and annotation.</title>
        <authorList>
            <consortium name="The Broad Institute Genomics Platform"/>
            <consortium name="The Broad Institute Genome Sequencing Center for Infectious Disease"/>
            <person name="Wu L."/>
            <person name="Ma J."/>
        </authorList>
    </citation>
    <scope>NUCLEOTIDE SEQUENCE [LARGE SCALE GENOMIC DNA]</scope>
    <source>
        <strain evidence="2 3">LMG 29247</strain>
    </source>
</reference>